<organism evidence="1 2">
    <name type="scientific">Armatimonas rosea</name>
    <dbReference type="NCBI Taxonomy" id="685828"/>
    <lineage>
        <taxon>Bacteria</taxon>
        <taxon>Bacillati</taxon>
        <taxon>Armatimonadota</taxon>
        <taxon>Armatimonadia</taxon>
        <taxon>Armatimonadales</taxon>
        <taxon>Armatimonadaceae</taxon>
        <taxon>Armatimonas</taxon>
    </lineage>
</organism>
<dbReference type="Gene3D" id="3.90.1750.20">
    <property type="entry name" value="Putative Large Serine Recombinase, Chain B, Domain 2"/>
    <property type="match status" value="1"/>
</dbReference>
<reference evidence="1 2" key="1">
    <citation type="submission" date="2020-08" db="EMBL/GenBank/DDBJ databases">
        <title>Genomic Encyclopedia of Type Strains, Phase IV (KMG-IV): sequencing the most valuable type-strain genomes for metagenomic binning, comparative biology and taxonomic classification.</title>
        <authorList>
            <person name="Goeker M."/>
        </authorList>
    </citation>
    <scope>NUCLEOTIDE SEQUENCE [LARGE SCALE GENOMIC DNA]</scope>
    <source>
        <strain evidence="1 2">DSM 23562</strain>
    </source>
</reference>
<dbReference type="AlphaFoldDB" id="A0A7W9SYD7"/>
<keyword evidence="2" id="KW-1185">Reference proteome</keyword>
<proteinExistence type="predicted"/>
<gene>
    <name evidence="1" type="ORF">HNQ39_005983</name>
</gene>
<dbReference type="GO" id="GO:0003677">
    <property type="term" value="F:DNA binding"/>
    <property type="evidence" value="ECO:0007669"/>
    <property type="project" value="InterPro"/>
</dbReference>
<protein>
    <submittedName>
        <fullName evidence="1">DNA invertase Pin-like site-specific DNA recombinase</fullName>
    </submittedName>
</protein>
<name>A0A7W9SYD7_ARMRO</name>
<accession>A0A7W9SYD7</accession>
<sequence>MNQQFTAEELDEALKIYRAEQHEKQREGITKRAALGKYTGHIPYGYQLNSSTGKLESNPEEKHICQRIAFLHCQGNSLRQISHTLLSEQHLTRSGKKFHASAIKLIIQRTRNSIRVGCSKEKC</sequence>
<dbReference type="Proteomes" id="UP000520814">
    <property type="component" value="Unassembled WGS sequence"/>
</dbReference>
<dbReference type="GO" id="GO:0000150">
    <property type="term" value="F:DNA strand exchange activity"/>
    <property type="evidence" value="ECO:0007669"/>
    <property type="project" value="InterPro"/>
</dbReference>
<dbReference type="InterPro" id="IPR038109">
    <property type="entry name" value="DNA_bind_recomb_sf"/>
</dbReference>
<dbReference type="RefSeq" id="WP_184204215.1">
    <property type="nucleotide sequence ID" value="NZ_JACHGW010000018.1"/>
</dbReference>
<comment type="caution">
    <text evidence="1">The sequence shown here is derived from an EMBL/GenBank/DDBJ whole genome shotgun (WGS) entry which is preliminary data.</text>
</comment>
<dbReference type="EMBL" id="JACHGW010000018">
    <property type="protein sequence ID" value="MBB6054134.1"/>
    <property type="molecule type" value="Genomic_DNA"/>
</dbReference>
<evidence type="ECO:0000313" key="1">
    <source>
        <dbReference type="EMBL" id="MBB6054134.1"/>
    </source>
</evidence>
<evidence type="ECO:0000313" key="2">
    <source>
        <dbReference type="Proteomes" id="UP000520814"/>
    </source>
</evidence>